<dbReference type="EMBL" id="KV417291">
    <property type="protein sequence ID" value="KZO95079.1"/>
    <property type="molecule type" value="Genomic_DNA"/>
</dbReference>
<evidence type="ECO:0000313" key="1">
    <source>
        <dbReference type="EMBL" id="KZO95079.1"/>
    </source>
</evidence>
<dbReference type="AlphaFoldDB" id="A0A167KW78"/>
<proteinExistence type="predicted"/>
<accession>A0A167KW78</accession>
<protein>
    <submittedName>
        <fullName evidence="1">Uncharacterized protein</fullName>
    </submittedName>
</protein>
<organism evidence="1 2">
    <name type="scientific">Calocera viscosa (strain TUFC12733)</name>
    <dbReference type="NCBI Taxonomy" id="1330018"/>
    <lineage>
        <taxon>Eukaryota</taxon>
        <taxon>Fungi</taxon>
        <taxon>Dikarya</taxon>
        <taxon>Basidiomycota</taxon>
        <taxon>Agaricomycotina</taxon>
        <taxon>Dacrymycetes</taxon>
        <taxon>Dacrymycetales</taxon>
        <taxon>Dacrymycetaceae</taxon>
        <taxon>Calocera</taxon>
    </lineage>
</organism>
<dbReference type="Proteomes" id="UP000076738">
    <property type="component" value="Unassembled WGS sequence"/>
</dbReference>
<sequence length="259" mass="28345">MSLTRICSDLTMGGQDATLVQLGRPLPLTRRAWTEGPWTSYSRTTASLPARNYAVLHLLRLHLRRDIVPYALVAYQRAVSSAHSCEVVSESDICACPPIGPWKAEPGRLPSASHEFPLCLLTGLASGACRIRHPYCPVRSQTCRSGIKACVVWVYGWMGRAFPDGTHDSTMLHGSRAVRGGIVDVDARNSRACVNLGGTNLLPSARPSSRVTELESATVRGLEATRMPWSSIISVTIRTRRPPHYPSSCWRARTVGKPT</sequence>
<name>A0A167KW78_CALVF</name>
<reference evidence="1 2" key="1">
    <citation type="journal article" date="2016" name="Mol. Biol. Evol.">
        <title>Comparative Genomics of Early-Diverging Mushroom-Forming Fungi Provides Insights into the Origins of Lignocellulose Decay Capabilities.</title>
        <authorList>
            <person name="Nagy L.G."/>
            <person name="Riley R."/>
            <person name="Tritt A."/>
            <person name="Adam C."/>
            <person name="Daum C."/>
            <person name="Floudas D."/>
            <person name="Sun H."/>
            <person name="Yadav J.S."/>
            <person name="Pangilinan J."/>
            <person name="Larsson K.H."/>
            <person name="Matsuura K."/>
            <person name="Barry K."/>
            <person name="Labutti K."/>
            <person name="Kuo R."/>
            <person name="Ohm R.A."/>
            <person name="Bhattacharya S.S."/>
            <person name="Shirouzu T."/>
            <person name="Yoshinaga Y."/>
            <person name="Martin F.M."/>
            <person name="Grigoriev I.V."/>
            <person name="Hibbett D.S."/>
        </authorList>
    </citation>
    <scope>NUCLEOTIDE SEQUENCE [LARGE SCALE GENOMIC DNA]</scope>
    <source>
        <strain evidence="1 2">TUFC12733</strain>
    </source>
</reference>
<keyword evidence="2" id="KW-1185">Reference proteome</keyword>
<evidence type="ECO:0000313" key="2">
    <source>
        <dbReference type="Proteomes" id="UP000076738"/>
    </source>
</evidence>
<gene>
    <name evidence="1" type="ORF">CALVIDRAFT_188734</name>
</gene>